<dbReference type="InterPro" id="IPR035944">
    <property type="entry name" value="YfbM-like_sf"/>
</dbReference>
<dbReference type="AlphaFoldDB" id="A0A845AV74"/>
<evidence type="ECO:0000313" key="1">
    <source>
        <dbReference type="EMBL" id="MXP32711.1"/>
    </source>
</evidence>
<keyword evidence="2" id="KW-1185">Reference proteome</keyword>
<proteinExistence type="predicted"/>
<dbReference type="SUPFAM" id="SSF111069">
    <property type="entry name" value="Hypothetical protein yfbM"/>
    <property type="match status" value="1"/>
</dbReference>
<dbReference type="EMBL" id="WTYE01000001">
    <property type="protein sequence ID" value="MXP32711.1"/>
    <property type="molecule type" value="Genomic_DNA"/>
</dbReference>
<organism evidence="1 2">
    <name type="scientific">Parerythrobacter jejuensis</name>
    <dbReference type="NCBI Taxonomy" id="795812"/>
    <lineage>
        <taxon>Bacteria</taxon>
        <taxon>Pseudomonadati</taxon>
        <taxon>Pseudomonadota</taxon>
        <taxon>Alphaproteobacteria</taxon>
        <taxon>Sphingomonadales</taxon>
        <taxon>Erythrobacteraceae</taxon>
        <taxon>Parerythrobacter</taxon>
    </lineage>
</organism>
<evidence type="ECO:0000313" key="2">
    <source>
        <dbReference type="Proteomes" id="UP000446786"/>
    </source>
</evidence>
<dbReference type="Gene3D" id="3.40.1760.10">
    <property type="entry name" value="YfbM-like super family"/>
    <property type="match status" value="1"/>
</dbReference>
<dbReference type="RefSeq" id="WP_160780026.1">
    <property type="nucleotide sequence ID" value="NZ_BAAAZF010000001.1"/>
</dbReference>
<dbReference type="Pfam" id="PF08974">
    <property type="entry name" value="DUF1877"/>
    <property type="match status" value="1"/>
</dbReference>
<sequence length="164" mass="18237">MGMVWVARLADDGEVASIRANPDGAYDFIQPEEGWETAPIIDLDKEWHAIHFLLTQSAGPTNDPLSLILGDFEEIGEDNGYGPVFYIPNQSLKAFSNMAKALSESELKKRYDTQAMVEQQIYLGEMYHEEGEEGLNFLTQRLDELKEFAAKAASGDLSAFAVIT</sequence>
<accession>A0A845AV74</accession>
<gene>
    <name evidence="1" type="ORF">GRI94_12850</name>
</gene>
<dbReference type="OrthoDB" id="5354816at2"/>
<dbReference type="Proteomes" id="UP000446786">
    <property type="component" value="Unassembled WGS sequence"/>
</dbReference>
<dbReference type="InterPro" id="IPR015068">
    <property type="entry name" value="DUF1877"/>
</dbReference>
<comment type="caution">
    <text evidence="1">The sequence shown here is derived from an EMBL/GenBank/DDBJ whole genome shotgun (WGS) entry which is preliminary data.</text>
</comment>
<name>A0A845AV74_9SPHN</name>
<reference evidence="1 2" key="1">
    <citation type="submission" date="2019-12" db="EMBL/GenBank/DDBJ databases">
        <title>Genomic-based taxomic classification of the family Erythrobacteraceae.</title>
        <authorList>
            <person name="Xu L."/>
        </authorList>
    </citation>
    <scope>NUCLEOTIDE SEQUENCE [LARGE SCALE GENOMIC DNA]</scope>
    <source>
        <strain evidence="1 2">JCM 16677</strain>
    </source>
</reference>
<protein>
    <submittedName>
        <fullName evidence="1">DUF1877 family protein</fullName>
    </submittedName>
</protein>